<reference evidence="5 6" key="1">
    <citation type="journal article" date="2012" name="BMC Genomics">
        <title>Sequencing the genome of Marssonina brunnea reveals fungus-poplar co-evolution.</title>
        <authorList>
            <person name="Zhu S."/>
            <person name="Cao Y.-Z."/>
            <person name="Jiang C."/>
            <person name="Tan B.-Y."/>
            <person name="Wang Z."/>
            <person name="Feng S."/>
            <person name="Zhang L."/>
            <person name="Su X.-H."/>
            <person name="Brejova B."/>
            <person name="Vinar T."/>
            <person name="Xu M."/>
            <person name="Wang M.-X."/>
            <person name="Zhang S.-G."/>
            <person name="Huang M.-R."/>
            <person name="Wu R."/>
            <person name="Zhou Y."/>
        </authorList>
    </citation>
    <scope>NUCLEOTIDE SEQUENCE [LARGE SCALE GENOMIC DNA]</scope>
    <source>
        <strain evidence="5 6">MB_m1</strain>
    </source>
</reference>
<feature type="compositionally biased region" description="Low complexity" evidence="2">
    <location>
        <begin position="133"/>
        <end position="178"/>
    </location>
</feature>
<dbReference type="HOGENOM" id="CLU_065618_0_1_1"/>
<accession>K1X7B2</accession>
<feature type="region of interest" description="Disordered" evidence="2">
    <location>
        <begin position="119"/>
        <end position="188"/>
    </location>
</feature>
<feature type="domain" description="Yeast cell wall synthesis Kre9/Knh1-like N-terminal" evidence="4">
    <location>
        <begin position="30"/>
        <end position="109"/>
    </location>
</feature>
<dbReference type="InterPro" id="IPR052982">
    <property type="entry name" value="SRP1/TIP1-like"/>
</dbReference>
<dbReference type="EMBL" id="JH921428">
    <property type="protein sequence ID" value="EKD20996.1"/>
    <property type="molecule type" value="Genomic_DNA"/>
</dbReference>
<keyword evidence="1 3" id="KW-0732">Signal</keyword>
<name>K1X7B2_MARBU</name>
<dbReference type="Proteomes" id="UP000006753">
    <property type="component" value="Unassembled WGS sequence"/>
</dbReference>
<feature type="chain" id="PRO_5003855207" evidence="3">
    <location>
        <begin position="20"/>
        <end position="223"/>
    </location>
</feature>
<evidence type="ECO:0000313" key="5">
    <source>
        <dbReference type="EMBL" id="EKD20996.1"/>
    </source>
</evidence>
<dbReference type="InParanoid" id="K1X7B2"/>
<dbReference type="OMA" id="TWDVPSK"/>
<evidence type="ECO:0000259" key="4">
    <source>
        <dbReference type="Pfam" id="PF10342"/>
    </source>
</evidence>
<dbReference type="AlphaFoldDB" id="K1X7B2"/>
<dbReference type="GeneID" id="18756044"/>
<dbReference type="OrthoDB" id="5589325at2759"/>
<evidence type="ECO:0000256" key="1">
    <source>
        <dbReference type="ARBA" id="ARBA00022729"/>
    </source>
</evidence>
<dbReference type="PANTHER" id="PTHR40633">
    <property type="entry name" value="MATRIX PROTEIN, PUTATIVE (AFU_ORTHOLOGUE AFUA_8G05410)-RELATED"/>
    <property type="match status" value="1"/>
</dbReference>
<feature type="compositionally biased region" description="Polar residues" evidence="2">
    <location>
        <begin position="179"/>
        <end position="188"/>
    </location>
</feature>
<keyword evidence="6" id="KW-1185">Reference proteome</keyword>
<evidence type="ECO:0000313" key="6">
    <source>
        <dbReference type="Proteomes" id="UP000006753"/>
    </source>
</evidence>
<organism evidence="5 6">
    <name type="scientific">Marssonina brunnea f. sp. multigermtubi (strain MB_m1)</name>
    <name type="common">Marssonina leaf spot fungus</name>
    <dbReference type="NCBI Taxonomy" id="1072389"/>
    <lineage>
        <taxon>Eukaryota</taxon>
        <taxon>Fungi</taxon>
        <taxon>Dikarya</taxon>
        <taxon>Ascomycota</taxon>
        <taxon>Pezizomycotina</taxon>
        <taxon>Leotiomycetes</taxon>
        <taxon>Helotiales</taxon>
        <taxon>Drepanopezizaceae</taxon>
        <taxon>Drepanopeziza</taxon>
    </lineage>
</organism>
<protein>
    <submittedName>
        <fullName evidence="5">Extracellular matrix protein</fullName>
    </submittedName>
</protein>
<dbReference type="Pfam" id="PF10342">
    <property type="entry name" value="Kre9_KNH"/>
    <property type="match status" value="1"/>
</dbReference>
<proteinExistence type="predicted"/>
<evidence type="ECO:0000256" key="3">
    <source>
        <dbReference type="SAM" id="SignalP"/>
    </source>
</evidence>
<dbReference type="PANTHER" id="PTHR40633:SF1">
    <property type="entry name" value="GPI ANCHORED SERINE-THREONINE RICH PROTEIN (AFU_ORTHOLOGUE AFUA_1G03630)"/>
    <property type="match status" value="1"/>
</dbReference>
<sequence length="223" mass="22446">MQYSSTVVSAATLFSMVQAVIITNTAESFTGVTAGQPLEITWSGATGPVSLTLKNGPSTDLDDVLDIASGQTGTSYTWTPPSTLPPDTTYAIEIEDSTDTPNYTVQFAITGGTGSVPSYKVSSAPTPVASVESSAPATHPPYTTAHTTSAPHPAPTVPGNATTPVAPPVASASPSISPNGTMGTPGPYSTNPAIAPPNDNSAGSFASPLAFVFLAFAGLLTLN</sequence>
<dbReference type="InterPro" id="IPR018466">
    <property type="entry name" value="Kre9/Knh1-like_N"/>
</dbReference>
<dbReference type="eggNOG" id="ENOG502SB54">
    <property type="taxonomic scope" value="Eukaryota"/>
</dbReference>
<feature type="signal peptide" evidence="3">
    <location>
        <begin position="1"/>
        <end position="19"/>
    </location>
</feature>
<dbReference type="RefSeq" id="XP_007287998.1">
    <property type="nucleotide sequence ID" value="XM_007287936.1"/>
</dbReference>
<dbReference type="KEGG" id="mbe:MBM_00109"/>
<gene>
    <name evidence="5" type="ORF">MBM_00109</name>
</gene>
<evidence type="ECO:0000256" key="2">
    <source>
        <dbReference type="SAM" id="MobiDB-lite"/>
    </source>
</evidence>